<gene>
    <name evidence="1" type="ORF">KTH89_22540</name>
</gene>
<comment type="caution">
    <text evidence="1">The sequence shown here is derived from an EMBL/GenBank/DDBJ whole genome shotgun (WGS) entry which is preliminary data.</text>
</comment>
<organism evidence="1 2">
    <name type="scientific">Diplocloster agilis</name>
    <dbReference type="NCBI Taxonomy" id="2850323"/>
    <lineage>
        <taxon>Bacteria</taxon>
        <taxon>Bacillati</taxon>
        <taxon>Bacillota</taxon>
        <taxon>Clostridia</taxon>
        <taxon>Lachnospirales</taxon>
        <taxon>Lachnospiraceae</taxon>
        <taxon>Diplocloster</taxon>
    </lineage>
</organism>
<dbReference type="Proteomes" id="UP000712157">
    <property type="component" value="Unassembled WGS sequence"/>
</dbReference>
<dbReference type="RefSeq" id="WP_238723188.1">
    <property type="nucleotide sequence ID" value="NZ_JAHQCW010000056.1"/>
</dbReference>
<protein>
    <submittedName>
        <fullName evidence="1">Uncharacterized protein</fullName>
    </submittedName>
</protein>
<evidence type="ECO:0000313" key="2">
    <source>
        <dbReference type="Proteomes" id="UP000712157"/>
    </source>
</evidence>
<evidence type="ECO:0000313" key="1">
    <source>
        <dbReference type="EMBL" id="MBU9739315.1"/>
    </source>
</evidence>
<sequence>MATSTFRKQFAVRPDRANEFVAEMTKTVTPTLKSGFRSNLKHEKDLRESLLKALR</sequence>
<dbReference type="EMBL" id="JAHQCW010000056">
    <property type="protein sequence ID" value="MBU9739315.1"/>
    <property type="molecule type" value="Genomic_DNA"/>
</dbReference>
<accession>A0A949K597</accession>
<name>A0A949K597_9FIRM</name>
<proteinExistence type="predicted"/>
<dbReference type="AlphaFoldDB" id="A0A949K597"/>
<keyword evidence="2" id="KW-1185">Reference proteome</keyword>
<reference evidence="1" key="1">
    <citation type="submission" date="2021-06" db="EMBL/GenBank/DDBJ databases">
        <title>Description of novel taxa of the family Lachnospiraceae.</title>
        <authorList>
            <person name="Chaplin A.V."/>
            <person name="Sokolova S.R."/>
            <person name="Pikina A.P."/>
            <person name="Korzhanova M."/>
            <person name="Belova V."/>
            <person name="Korostin D."/>
            <person name="Efimov B.A."/>
        </authorList>
    </citation>
    <scope>NUCLEOTIDE SEQUENCE</scope>
    <source>
        <strain evidence="1">ASD5720</strain>
    </source>
</reference>